<dbReference type="InterPro" id="IPR003594">
    <property type="entry name" value="HATPase_dom"/>
</dbReference>
<dbReference type="InterPro" id="IPR050398">
    <property type="entry name" value="HssS/ArlS-like"/>
</dbReference>
<evidence type="ECO:0000256" key="7">
    <source>
        <dbReference type="ARBA" id="ARBA00022692"/>
    </source>
</evidence>
<dbReference type="InterPro" id="IPR036097">
    <property type="entry name" value="HisK_dim/P_sf"/>
</dbReference>
<evidence type="ECO:0000256" key="1">
    <source>
        <dbReference type="ARBA" id="ARBA00000085"/>
    </source>
</evidence>
<dbReference type="SMART" id="SM00304">
    <property type="entry name" value="HAMP"/>
    <property type="match status" value="1"/>
</dbReference>
<keyword evidence="8" id="KW-0547">Nucleotide-binding</keyword>
<evidence type="ECO:0000256" key="4">
    <source>
        <dbReference type="ARBA" id="ARBA00022475"/>
    </source>
</evidence>
<keyword evidence="5" id="KW-0597">Phosphoprotein</keyword>
<feature type="transmembrane region" description="Helical" evidence="14">
    <location>
        <begin position="9"/>
        <end position="31"/>
    </location>
</feature>
<protein>
    <recommendedName>
        <fullName evidence="3">histidine kinase</fullName>
        <ecNumber evidence="3">2.7.13.3</ecNumber>
    </recommendedName>
</protein>
<dbReference type="GO" id="GO:0005524">
    <property type="term" value="F:ATP binding"/>
    <property type="evidence" value="ECO:0007669"/>
    <property type="project" value="UniProtKB-KW"/>
</dbReference>
<dbReference type="SUPFAM" id="SSF55874">
    <property type="entry name" value="ATPase domain of HSP90 chaperone/DNA topoisomerase II/histidine kinase"/>
    <property type="match status" value="1"/>
</dbReference>
<comment type="catalytic activity">
    <reaction evidence="1">
        <text>ATP + protein L-histidine = ADP + protein N-phospho-L-histidine.</text>
        <dbReference type="EC" id="2.7.13.3"/>
    </reaction>
</comment>
<dbReference type="InterPro" id="IPR005467">
    <property type="entry name" value="His_kinase_dom"/>
</dbReference>
<keyword evidence="11 14" id="KW-1133">Transmembrane helix</keyword>
<dbReference type="Pfam" id="PF00672">
    <property type="entry name" value="HAMP"/>
    <property type="match status" value="1"/>
</dbReference>
<dbReference type="SMART" id="SM00387">
    <property type="entry name" value="HATPase_c"/>
    <property type="match status" value="1"/>
</dbReference>
<dbReference type="Gene3D" id="3.30.565.10">
    <property type="entry name" value="Histidine kinase-like ATPase, C-terminal domain"/>
    <property type="match status" value="1"/>
</dbReference>
<evidence type="ECO:0000256" key="2">
    <source>
        <dbReference type="ARBA" id="ARBA00004651"/>
    </source>
</evidence>
<evidence type="ECO:0000256" key="13">
    <source>
        <dbReference type="ARBA" id="ARBA00023136"/>
    </source>
</evidence>
<evidence type="ECO:0000256" key="9">
    <source>
        <dbReference type="ARBA" id="ARBA00022777"/>
    </source>
</evidence>
<dbReference type="GO" id="GO:0005886">
    <property type="term" value="C:plasma membrane"/>
    <property type="evidence" value="ECO:0007669"/>
    <property type="project" value="UniProtKB-SubCell"/>
</dbReference>
<dbReference type="InterPro" id="IPR003660">
    <property type="entry name" value="HAMP_dom"/>
</dbReference>
<dbReference type="InterPro" id="IPR003661">
    <property type="entry name" value="HisK_dim/P_dom"/>
</dbReference>
<keyword evidence="10" id="KW-0067">ATP-binding</keyword>
<comment type="caution">
    <text evidence="17">The sequence shown here is derived from an EMBL/GenBank/DDBJ whole genome shotgun (WGS) entry which is preliminary data.</text>
</comment>
<evidence type="ECO:0000256" key="5">
    <source>
        <dbReference type="ARBA" id="ARBA00022553"/>
    </source>
</evidence>
<dbReference type="Proteomes" id="UP000226420">
    <property type="component" value="Unassembled WGS sequence"/>
</dbReference>
<dbReference type="InterPro" id="IPR036890">
    <property type="entry name" value="HATPase_C_sf"/>
</dbReference>
<dbReference type="PROSITE" id="PS50109">
    <property type="entry name" value="HIS_KIN"/>
    <property type="match status" value="1"/>
</dbReference>
<feature type="domain" description="HAMP" evidence="16">
    <location>
        <begin position="166"/>
        <end position="221"/>
    </location>
</feature>
<evidence type="ECO:0000313" key="17">
    <source>
        <dbReference type="EMBL" id="SFD04591.1"/>
    </source>
</evidence>
<keyword evidence="4" id="KW-1003">Cell membrane</keyword>
<evidence type="ECO:0000259" key="15">
    <source>
        <dbReference type="PROSITE" id="PS50109"/>
    </source>
</evidence>
<dbReference type="SUPFAM" id="SSF158472">
    <property type="entry name" value="HAMP domain-like"/>
    <property type="match status" value="1"/>
</dbReference>
<dbReference type="SUPFAM" id="SSF47384">
    <property type="entry name" value="Homodimeric domain of signal transducing histidine kinase"/>
    <property type="match status" value="1"/>
</dbReference>
<evidence type="ECO:0000313" key="18">
    <source>
        <dbReference type="Proteomes" id="UP000226420"/>
    </source>
</evidence>
<dbReference type="EMBL" id="FOLW01000007">
    <property type="protein sequence ID" value="SFD04591.1"/>
    <property type="molecule type" value="Genomic_DNA"/>
</dbReference>
<dbReference type="Gene3D" id="1.10.8.500">
    <property type="entry name" value="HAMP domain in histidine kinase"/>
    <property type="match status" value="1"/>
</dbReference>
<sequence>MRRSLFWKILIGFWITFIVITQAVWLVFYYYASQKEPFENRIANRIVSLQFTAAVSVLEAEGIDGLNRMTDGWPVNDQRHIAVIYLKIPLTERTERTSLIPLTDDVKVEHVRGGDGKNYLLKYDVEALRKEYRPKRSSRIPFFNLPNPLLILGGIGGFLFSAILAWHLTKPMRQLRSGFDRVAQGDLEVRLYPIMSQRRDELSDMARDFDSMVERLKLLVGAREALLHDVSHELRTPLARLQLAIGLARQNPQNVENSLQRIEHESVRLDKMIGELLTLSRTDATGISDEEYFDLYGLLEAVVSDVNYEAQIPGVKIILQAESDIQEDATVKGNSELMRRAVENIVRNALRFSSKGQTIWVELTKAENDLVIQVRDQGPGVDEDKLSSIFDPFVRVKSASAGKGYGLGLAIARKVVKAHGGGIEAKNISPHGLEISIHLPSWQSSAVI</sequence>
<feature type="transmembrane region" description="Helical" evidence="14">
    <location>
        <begin position="149"/>
        <end position="168"/>
    </location>
</feature>
<dbReference type="Pfam" id="PF00512">
    <property type="entry name" value="HisKA"/>
    <property type="match status" value="1"/>
</dbReference>
<evidence type="ECO:0000256" key="11">
    <source>
        <dbReference type="ARBA" id="ARBA00022989"/>
    </source>
</evidence>
<dbReference type="CDD" id="cd06225">
    <property type="entry name" value="HAMP"/>
    <property type="match status" value="1"/>
</dbReference>
<dbReference type="Pfam" id="PF02518">
    <property type="entry name" value="HATPase_c"/>
    <property type="match status" value="1"/>
</dbReference>
<dbReference type="Gene3D" id="1.10.287.130">
    <property type="match status" value="1"/>
</dbReference>
<feature type="domain" description="Histidine kinase" evidence="15">
    <location>
        <begin position="229"/>
        <end position="443"/>
    </location>
</feature>
<dbReference type="AlphaFoldDB" id="A0AAJ5BHP9"/>
<comment type="subcellular location">
    <subcellularLocation>
        <location evidence="2">Cell membrane</location>
        <topology evidence="2">Multi-pass membrane protein</topology>
    </subcellularLocation>
</comment>
<evidence type="ECO:0000256" key="10">
    <source>
        <dbReference type="ARBA" id="ARBA00022840"/>
    </source>
</evidence>
<dbReference type="PROSITE" id="PS50885">
    <property type="entry name" value="HAMP"/>
    <property type="match status" value="1"/>
</dbReference>
<dbReference type="EC" id="2.7.13.3" evidence="3"/>
<gene>
    <name evidence="17" type="ORF">SAMN02745723_10760</name>
</gene>
<dbReference type="PANTHER" id="PTHR45528">
    <property type="entry name" value="SENSOR HISTIDINE KINASE CPXA"/>
    <property type="match status" value="1"/>
</dbReference>
<dbReference type="SMART" id="SM00388">
    <property type="entry name" value="HisKA"/>
    <property type="match status" value="1"/>
</dbReference>
<evidence type="ECO:0000256" key="3">
    <source>
        <dbReference type="ARBA" id="ARBA00012438"/>
    </source>
</evidence>
<evidence type="ECO:0000256" key="6">
    <source>
        <dbReference type="ARBA" id="ARBA00022679"/>
    </source>
</evidence>
<organism evidence="17 18">
    <name type="scientific">Pragia fontium DSM 5563 = ATCC 49100</name>
    <dbReference type="NCBI Taxonomy" id="1122977"/>
    <lineage>
        <taxon>Bacteria</taxon>
        <taxon>Pseudomonadati</taxon>
        <taxon>Pseudomonadota</taxon>
        <taxon>Gammaproteobacteria</taxon>
        <taxon>Enterobacterales</taxon>
        <taxon>Budviciaceae</taxon>
        <taxon>Pragia</taxon>
    </lineage>
</organism>
<proteinExistence type="predicted"/>
<keyword evidence="7 14" id="KW-0812">Transmembrane</keyword>
<accession>A0AAJ5BHP9</accession>
<evidence type="ECO:0000256" key="14">
    <source>
        <dbReference type="SAM" id="Phobius"/>
    </source>
</evidence>
<dbReference type="GO" id="GO:0000155">
    <property type="term" value="F:phosphorelay sensor kinase activity"/>
    <property type="evidence" value="ECO:0007669"/>
    <property type="project" value="InterPro"/>
</dbReference>
<keyword evidence="13 14" id="KW-0472">Membrane</keyword>
<keyword evidence="9 17" id="KW-0418">Kinase</keyword>
<keyword evidence="12" id="KW-0902">Two-component regulatory system</keyword>
<dbReference type="FunFam" id="3.30.565.10:FF:000006">
    <property type="entry name" value="Sensor histidine kinase WalK"/>
    <property type="match status" value="1"/>
</dbReference>
<name>A0AAJ5BHP9_9GAMM</name>
<dbReference type="PANTHER" id="PTHR45528:SF1">
    <property type="entry name" value="SENSOR HISTIDINE KINASE CPXA"/>
    <property type="match status" value="1"/>
</dbReference>
<dbReference type="PRINTS" id="PR00344">
    <property type="entry name" value="BCTRLSENSOR"/>
</dbReference>
<dbReference type="CDD" id="cd00082">
    <property type="entry name" value="HisKA"/>
    <property type="match status" value="1"/>
</dbReference>
<evidence type="ECO:0000259" key="16">
    <source>
        <dbReference type="PROSITE" id="PS50885"/>
    </source>
</evidence>
<reference evidence="17 18" key="1">
    <citation type="submission" date="2016-10" db="EMBL/GenBank/DDBJ databases">
        <authorList>
            <person name="Varghese N."/>
            <person name="Submissions S."/>
        </authorList>
    </citation>
    <scope>NUCLEOTIDE SEQUENCE [LARGE SCALE GENOMIC DNA]</scope>
    <source>
        <strain evidence="17 18">DSM 5563</strain>
    </source>
</reference>
<evidence type="ECO:0000256" key="8">
    <source>
        <dbReference type="ARBA" id="ARBA00022741"/>
    </source>
</evidence>
<dbReference type="RefSeq" id="WP_047781615.1">
    <property type="nucleotide sequence ID" value="NZ_FOLW01000007.1"/>
</dbReference>
<evidence type="ECO:0000256" key="12">
    <source>
        <dbReference type="ARBA" id="ARBA00023012"/>
    </source>
</evidence>
<dbReference type="InterPro" id="IPR004358">
    <property type="entry name" value="Sig_transdc_His_kin-like_C"/>
</dbReference>
<keyword evidence="6" id="KW-0808">Transferase</keyword>